<keyword evidence="5" id="KW-1185">Reference proteome</keyword>
<evidence type="ECO:0000256" key="2">
    <source>
        <dbReference type="ARBA" id="ARBA00022840"/>
    </source>
</evidence>
<organism evidence="4 5">
    <name type="scientific">Microlunatus parietis</name>
    <dbReference type="NCBI Taxonomy" id="682979"/>
    <lineage>
        <taxon>Bacteria</taxon>
        <taxon>Bacillati</taxon>
        <taxon>Actinomycetota</taxon>
        <taxon>Actinomycetes</taxon>
        <taxon>Propionibacteriales</taxon>
        <taxon>Propionibacteriaceae</taxon>
        <taxon>Microlunatus</taxon>
    </lineage>
</organism>
<reference evidence="4 5" key="1">
    <citation type="submission" date="2020-07" db="EMBL/GenBank/DDBJ databases">
        <title>Sequencing the genomes of 1000 actinobacteria strains.</title>
        <authorList>
            <person name="Klenk H.-P."/>
        </authorList>
    </citation>
    <scope>NUCLEOTIDE SEQUENCE [LARGE SCALE GENOMIC DNA]</scope>
    <source>
        <strain evidence="4 5">DSM 22083</strain>
    </source>
</reference>
<dbReference type="AlphaFoldDB" id="A0A7Y9LBU4"/>
<dbReference type="Pfam" id="PF00501">
    <property type="entry name" value="AMP-binding"/>
    <property type="match status" value="1"/>
</dbReference>
<dbReference type="Proteomes" id="UP000569914">
    <property type="component" value="Unassembled WGS sequence"/>
</dbReference>
<dbReference type="PROSITE" id="PS00455">
    <property type="entry name" value="AMP_BINDING"/>
    <property type="match status" value="1"/>
</dbReference>
<dbReference type="GO" id="GO:0016020">
    <property type="term" value="C:membrane"/>
    <property type="evidence" value="ECO:0007669"/>
    <property type="project" value="TreeGrafter"/>
</dbReference>
<feature type="domain" description="AMP-dependent synthetase/ligase" evidence="3">
    <location>
        <begin position="21"/>
        <end position="429"/>
    </location>
</feature>
<dbReference type="EC" id="6.2.1.3" evidence="4"/>
<sequence length="604" mass="66200">MTDTTGAELTRPASVAAMLVERVEKSGTQEAYRYLEGDRWVSLTWRETKDRAYVLAAGLLALGVEPEDRVAITSGTRMEWILADLGVMCAGAATTTVYPTTQGADVAYILSDSGSRVIFAENPDQARKVLDHRADLADVIAIVLIEGELDDELVITWAELERRGREFLAEHPSAIDDTIAGIKPEHLATLIYTSGTTGRPKGVRLIQDCWTYEGVSIEAYDLIGPDDLQYLWLPLSHVFGKALITIQLQIGFATAVEGAIDKIVDNLSVVKPTMMAGAPRIFEKVRARVMMGASHGLRGKIFNWAFAVGHKTIPIRLEGREPTGLLALQYKIADKLVFSKLKARMGGRIRFFVSGSAALSREVQEWFFAAGLLILEGYGLTETSAASFVNHRRAPRLGTVGPPVPGTEVKIAEDGEILIKGPGVMSGYHNQPEATAEVLSEDGWFATGDLGELDDHGYLRITDRKKDLIKTSGGKYVAPQKVEGILVAACPYISQIVVHGDGRKYISALITLDPDAISTWAKENDLEFTDLASLVEQPAVRQLIDGYVTEANAKLERWETIKRFAILPGELSVESGEVTPSLKIRRKAVERKYSVLLDGLYDRD</sequence>
<dbReference type="PANTHER" id="PTHR43272">
    <property type="entry name" value="LONG-CHAIN-FATTY-ACID--COA LIGASE"/>
    <property type="match status" value="1"/>
</dbReference>
<keyword evidence="4" id="KW-0436">Ligase</keyword>
<evidence type="ECO:0000259" key="3">
    <source>
        <dbReference type="Pfam" id="PF00501"/>
    </source>
</evidence>
<dbReference type="CDD" id="cd05907">
    <property type="entry name" value="VL_LC_FACS_like"/>
    <property type="match status" value="1"/>
</dbReference>
<accession>A0A7Y9LBU4</accession>
<dbReference type="PANTHER" id="PTHR43272:SF33">
    <property type="entry name" value="AMP-BINDING DOMAIN-CONTAINING PROTEIN-RELATED"/>
    <property type="match status" value="1"/>
</dbReference>
<gene>
    <name evidence="4" type="ORF">BKA15_001515</name>
</gene>
<dbReference type="Gene3D" id="3.40.50.12780">
    <property type="entry name" value="N-terminal domain of ligase-like"/>
    <property type="match status" value="2"/>
</dbReference>
<proteinExistence type="predicted"/>
<dbReference type="RefSeq" id="WP_312878854.1">
    <property type="nucleotide sequence ID" value="NZ_JACCBU010000001.1"/>
</dbReference>
<keyword evidence="1" id="KW-0547">Nucleotide-binding</keyword>
<dbReference type="Pfam" id="PF23562">
    <property type="entry name" value="AMP-binding_C_3"/>
    <property type="match status" value="1"/>
</dbReference>
<keyword evidence="2" id="KW-0067">ATP-binding</keyword>
<dbReference type="InterPro" id="IPR020845">
    <property type="entry name" value="AMP-binding_CS"/>
</dbReference>
<dbReference type="EMBL" id="JACCBU010000001">
    <property type="protein sequence ID" value="NYE70186.1"/>
    <property type="molecule type" value="Genomic_DNA"/>
</dbReference>
<comment type="caution">
    <text evidence="4">The sequence shown here is derived from an EMBL/GenBank/DDBJ whole genome shotgun (WGS) entry which is preliminary data.</text>
</comment>
<evidence type="ECO:0000313" key="5">
    <source>
        <dbReference type="Proteomes" id="UP000569914"/>
    </source>
</evidence>
<protein>
    <submittedName>
        <fullName evidence="4">Long-chain acyl-CoA synthetase</fullName>
        <ecNumber evidence="4">6.2.1.3</ecNumber>
    </submittedName>
</protein>
<dbReference type="GO" id="GO:0004467">
    <property type="term" value="F:long-chain fatty acid-CoA ligase activity"/>
    <property type="evidence" value="ECO:0007669"/>
    <property type="project" value="UniProtKB-EC"/>
</dbReference>
<dbReference type="GO" id="GO:0005524">
    <property type="term" value="F:ATP binding"/>
    <property type="evidence" value="ECO:0007669"/>
    <property type="project" value="UniProtKB-KW"/>
</dbReference>
<dbReference type="SUPFAM" id="SSF56801">
    <property type="entry name" value="Acetyl-CoA synthetase-like"/>
    <property type="match status" value="1"/>
</dbReference>
<evidence type="ECO:0000313" key="4">
    <source>
        <dbReference type="EMBL" id="NYE70186.1"/>
    </source>
</evidence>
<name>A0A7Y9LBU4_9ACTN</name>
<dbReference type="InterPro" id="IPR000873">
    <property type="entry name" value="AMP-dep_synth/lig_dom"/>
</dbReference>
<evidence type="ECO:0000256" key="1">
    <source>
        <dbReference type="ARBA" id="ARBA00022741"/>
    </source>
</evidence>
<dbReference type="InterPro" id="IPR042099">
    <property type="entry name" value="ANL_N_sf"/>
</dbReference>